<dbReference type="EMBL" id="MU266336">
    <property type="protein sequence ID" value="KAH7930005.1"/>
    <property type="molecule type" value="Genomic_DNA"/>
</dbReference>
<keyword evidence="2" id="KW-1185">Reference proteome</keyword>
<comment type="caution">
    <text evidence="1">The sequence shown here is derived from an EMBL/GenBank/DDBJ whole genome shotgun (WGS) entry which is preliminary data.</text>
</comment>
<evidence type="ECO:0000313" key="2">
    <source>
        <dbReference type="Proteomes" id="UP000790709"/>
    </source>
</evidence>
<reference evidence="1" key="1">
    <citation type="journal article" date="2021" name="New Phytol.">
        <title>Evolutionary innovations through gain and loss of genes in the ectomycorrhizal Boletales.</title>
        <authorList>
            <person name="Wu G."/>
            <person name="Miyauchi S."/>
            <person name="Morin E."/>
            <person name="Kuo A."/>
            <person name="Drula E."/>
            <person name="Varga T."/>
            <person name="Kohler A."/>
            <person name="Feng B."/>
            <person name="Cao Y."/>
            <person name="Lipzen A."/>
            <person name="Daum C."/>
            <person name="Hundley H."/>
            <person name="Pangilinan J."/>
            <person name="Johnson J."/>
            <person name="Barry K."/>
            <person name="LaButti K."/>
            <person name="Ng V."/>
            <person name="Ahrendt S."/>
            <person name="Min B."/>
            <person name="Choi I.G."/>
            <person name="Park H."/>
            <person name="Plett J.M."/>
            <person name="Magnuson J."/>
            <person name="Spatafora J.W."/>
            <person name="Nagy L.G."/>
            <person name="Henrissat B."/>
            <person name="Grigoriev I.V."/>
            <person name="Yang Z.L."/>
            <person name="Xu J."/>
            <person name="Martin F.M."/>
        </authorList>
    </citation>
    <scope>NUCLEOTIDE SEQUENCE</scope>
    <source>
        <strain evidence="1">KUC20120723A-06</strain>
    </source>
</reference>
<name>A0ACB8BXX1_9AGAM</name>
<proteinExistence type="predicted"/>
<sequence length="97" mass="10979">MLCSRRTFIAQCTRSLPLPTSANDELHDAFKPIKLRAFVRSTDSFIDNPCLMVHSFSSPQQLANAFRMRSHTVMLVLSTIGAQIITQISSFIWRHVA</sequence>
<evidence type="ECO:0000313" key="1">
    <source>
        <dbReference type="EMBL" id="KAH7930005.1"/>
    </source>
</evidence>
<dbReference type="Proteomes" id="UP000790709">
    <property type="component" value="Unassembled WGS sequence"/>
</dbReference>
<protein>
    <submittedName>
        <fullName evidence="1">Uncharacterized protein</fullName>
    </submittedName>
</protein>
<organism evidence="1 2">
    <name type="scientific">Leucogyrophana mollusca</name>
    <dbReference type="NCBI Taxonomy" id="85980"/>
    <lineage>
        <taxon>Eukaryota</taxon>
        <taxon>Fungi</taxon>
        <taxon>Dikarya</taxon>
        <taxon>Basidiomycota</taxon>
        <taxon>Agaricomycotina</taxon>
        <taxon>Agaricomycetes</taxon>
        <taxon>Agaricomycetidae</taxon>
        <taxon>Boletales</taxon>
        <taxon>Boletales incertae sedis</taxon>
        <taxon>Leucogyrophana</taxon>
    </lineage>
</organism>
<gene>
    <name evidence="1" type="ORF">BV22DRAFT_97149</name>
</gene>
<accession>A0ACB8BXX1</accession>